<dbReference type="EMBL" id="PGOL01002142">
    <property type="protein sequence ID" value="PKI50178.1"/>
    <property type="molecule type" value="Genomic_DNA"/>
</dbReference>
<gene>
    <name evidence="1" type="ORF">CRG98_029422</name>
</gene>
<comment type="caution">
    <text evidence="1">The sequence shown here is derived from an EMBL/GenBank/DDBJ whole genome shotgun (WGS) entry which is preliminary data.</text>
</comment>
<dbReference type="Proteomes" id="UP000233551">
    <property type="component" value="Unassembled WGS sequence"/>
</dbReference>
<name>A0A2I0J1R8_PUNGR</name>
<proteinExistence type="predicted"/>
<dbReference type="PANTHER" id="PTHR11439">
    <property type="entry name" value="GAG-POL-RELATED RETROTRANSPOSON"/>
    <property type="match status" value="1"/>
</dbReference>
<dbReference type="STRING" id="22663.A0A2I0J1R8"/>
<evidence type="ECO:0008006" key="3">
    <source>
        <dbReference type="Google" id="ProtNLM"/>
    </source>
</evidence>
<keyword evidence="2" id="KW-1185">Reference proteome</keyword>
<evidence type="ECO:0000313" key="1">
    <source>
        <dbReference type="EMBL" id="PKI50178.1"/>
    </source>
</evidence>
<protein>
    <recommendedName>
        <fullName evidence="3">Reverse transcriptase Ty1/copia-type domain-containing protein</fullName>
    </recommendedName>
</protein>
<reference evidence="1 2" key="1">
    <citation type="submission" date="2017-11" db="EMBL/GenBank/DDBJ databases">
        <title>De-novo sequencing of pomegranate (Punica granatum L.) genome.</title>
        <authorList>
            <person name="Akparov Z."/>
            <person name="Amiraslanov A."/>
            <person name="Hajiyeva S."/>
            <person name="Abbasov M."/>
            <person name="Kaur K."/>
            <person name="Hamwieh A."/>
            <person name="Solovyev V."/>
            <person name="Salamov A."/>
            <person name="Braich B."/>
            <person name="Kosarev P."/>
            <person name="Mahmoud A."/>
            <person name="Hajiyev E."/>
            <person name="Babayeva S."/>
            <person name="Izzatullayeva V."/>
            <person name="Mammadov A."/>
            <person name="Mammadov A."/>
            <person name="Sharifova S."/>
            <person name="Ojaghi J."/>
            <person name="Eynullazada K."/>
            <person name="Bayramov B."/>
            <person name="Abdulazimova A."/>
            <person name="Shahmuradov I."/>
        </authorList>
    </citation>
    <scope>NUCLEOTIDE SEQUENCE [LARGE SCALE GENOMIC DNA]</scope>
    <source>
        <strain evidence="2">cv. AG2017</strain>
        <tissue evidence="1">Leaf</tissue>
    </source>
</reference>
<dbReference type="AlphaFoldDB" id="A0A2I0J1R8"/>
<accession>A0A2I0J1R8</accession>
<dbReference type="CDD" id="cd09272">
    <property type="entry name" value="RNase_HI_RT_Ty1"/>
    <property type="match status" value="1"/>
</dbReference>
<organism evidence="1 2">
    <name type="scientific">Punica granatum</name>
    <name type="common">Pomegranate</name>
    <dbReference type="NCBI Taxonomy" id="22663"/>
    <lineage>
        <taxon>Eukaryota</taxon>
        <taxon>Viridiplantae</taxon>
        <taxon>Streptophyta</taxon>
        <taxon>Embryophyta</taxon>
        <taxon>Tracheophyta</taxon>
        <taxon>Spermatophyta</taxon>
        <taxon>Magnoliopsida</taxon>
        <taxon>eudicotyledons</taxon>
        <taxon>Gunneridae</taxon>
        <taxon>Pentapetalae</taxon>
        <taxon>rosids</taxon>
        <taxon>malvids</taxon>
        <taxon>Myrtales</taxon>
        <taxon>Lythraceae</taxon>
        <taxon>Punica</taxon>
    </lineage>
</organism>
<sequence length="150" mass="17903">MKDLGPAKQILWMHISRDRSSGKLWFSQEKYIEKTLDRFNVAEYIVVTEGCKEMLWLQKFLQKLSLKQERHDLHCDSHSVIHLCKNPTFHSRSKHIDIKFHWIRDVLEFKLVKLDKVHTDENGADMMTKPFAKEKLHVWQNLTDMLEASK</sequence>
<evidence type="ECO:0000313" key="2">
    <source>
        <dbReference type="Proteomes" id="UP000233551"/>
    </source>
</evidence>
<dbReference type="PANTHER" id="PTHR11439:SF467">
    <property type="entry name" value="INTEGRASE CATALYTIC DOMAIN-CONTAINING PROTEIN"/>
    <property type="match status" value="1"/>
</dbReference>